<evidence type="ECO:0000313" key="1">
    <source>
        <dbReference type="EMBL" id="KRX02564.1"/>
    </source>
</evidence>
<proteinExistence type="predicted"/>
<accession>A0A0V0QK65</accession>
<reference evidence="1 2" key="1">
    <citation type="journal article" date="2015" name="Sci. Rep.">
        <title>Genome of the facultative scuticociliatosis pathogen Pseudocohnilembus persalinus provides insight into its virulence through horizontal gene transfer.</title>
        <authorList>
            <person name="Xiong J."/>
            <person name="Wang G."/>
            <person name="Cheng J."/>
            <person name="Tian M."/>
            <person name="Pan X."/>
            <person name="Warren A."/>
            <person name="Jiang C."/>
            <person name="Yuan D."/>
            <person name="Miao W."/>
        </authorList>
    </citation>
    <scope>NUCLEOTIDE SEQUENCE [LARGE SCALE GENOMIC DNA]</scope>
    <source>
        <strain evidence="1">36N120E</strain>
    </source>
</reference>
<dbReference type="InParanoid" id="A0A0V0QK65"/>
<sequence length="211" mass="24812">MNRYLQQNSNSDLNQLMQAINSDSPVNQQKRLLKWDSHSIGHINDGQKVFKNKQYSSKIAEIRKTNQSQQIENNYNMQNPSISIYRAHEKQNTFSYAPAINANSAKLIQETQKSQQSLKSFQTQTSQISQQQHVFDKESPIQVENSKLWQPYDMKNQGLNMLVYGTKCELYQKLKQNKQQECVMALDPYIEYQIQLMDFQNNFQQIKYKSL</sequence>
<dbReference type="Proteomes" id="UP000054937">
    <property type="component" value="Unassembled WGS sequence"/>
</dbReference>
<protein>
    <submittedName>
        <fullName evidence="1">Uncharacterized protein</fullName>
    </submittedName>
</protein>
<dbReference type="EMBL" id="LDAU01000154">
    <property type="protein sequence ID" value="KRX02564.1"/>
    <property type="molecule type" value="Genomic_DNA"/>
</dbReference>
<gene>
    <name evidence="1" type="ORF">PPERSA_11904</name>
</gene>
<name>A0A0V0QK65_PSEPJ</name>
<comment type="caution">
    <text evidence="1">The sequence shown here is derived from an EMBL/GenBank/DDBJ whole genome shotgun (WGS) entry which is preliminary data.</text>
</comment>
<keyword evidence="2" id="KW-1185">Reference proteome</keyword>
<evidence type="ECO:0000313" key="2">
    <source>
        <dbReference type="Proteomes" id="UP000054937"/>
    </source>
</evidence>
<organism evidence="1 2">
    <name type="scientific">Pseudocohnilembus persalinus</name>
    <name type="common">Ciliate</name>
    <dbReference type="NCBI Taxonomy" id="266149"/>
    <lineage>
        <taxon>Eukaryota</taxon>
        <taxon>Sar</taxon>
        <taxon>Alveolata</taxon>
        <taxon>Ciliophora</taxon>
        <taxon>Intramacronucleata</taxon>
        <taxon>Oligohymenophorea</taxon>
        <taxon>Scuticociliatia</taxon>
        <taxon>Philasterida</taxon>
        <taxon>Pseudocohnilembidae</taxon>
        <taxon>Pseudocohnilembus</taxon>
    </lineage>
</organism>
<dbReference type="AlphaFoldDB" id="A0A0V0QK65"/>